<evidence type="ECO:0000313" key="5">
    <source>
        <dbReference type="Proteomes" id="UP000799428"/>
    </source>
</evidence>
<protein>
    <recommendedName>
        <fullName evidence="6">Mid2 domain-containing protein</fullName>
    </recommendedName>
</protein>
<evidence type="ECO:0000256" key="1">
    <source>
        <dbReference type="SAM" id="MobiDB-lite"/>
    </source>
</evidence>
<dbReference type="AlphaFoldDB" id="A0A6G1JU46"/>
<keyword evidence="2" id="KW-0472">Membrane</keyword>
<evidence type="ECO:0000256" key="2">
    <source>
        <dbReference type="SAM" id="Phobius"/>
    </source>
</evidence>
<evidence type="ECO:0008006" key="6">
    <source>
        <dbReference type="Google" id="ProtNLM"/>
    </source>
</evidence>
<proteinExistence type="predicted"/>
<dbReference type="OrthoDB" id="3797514at2759"/>
<accession>A0A6G1JU46</accession>
<dbReference type="Proteomes" id="UP000799428">
    <property type="component" value="Unassembled WGS sequence"/>
</dbReference>
<keyword evidence="2" id="KW-1133">Transmembrane helix</keyword>
<keyword evidence="5" id="KW-1185">Reference proteome</keyword>
<name>A0A6G1JU46_9PLEO</name>
<keyword evidence="3" id="KW-0732">Signal</keyword>
<feature type="transmembrane region" description="Helical" evidence="2">
    <location>
        <begin position="172"/>
        <end position="197"/>
    </location>
</feature>
<feature type="region of interest" description="Disordered" evidence="1">
    <location>
        <begin position="239"/>
        <end position="263"/>
    </location>
</feature>
<feature type="chain" id="PRO_5026089728" description="Mid2 domain-containing protein" evidence="3">
    <location>
        <begin position="24"/>
        <end position="263"/>
    </location>
</feature>
<organism evidence="4 5">
    <name type="scientific">Pleomassaria siparia CBS 279.74</name>
    <dbReference type="NCBI Taxonomy" id="1314801"/>
    <lineage>
        <taxon>Eukaryota</taxon>
        <taxon>Fungi</taxon>
        <taxon>Dikarya</taxon>
        <taxon>Ascomycota</taxon>
        <taxon>Pezizomycotina</taxon>
        <taxon>Dothideomycetes</taxon>
        <taxon>Pleosporomycetidae</taxon>
        <taxon>Pleosporales</taxon>
        <taxon>Pleomassariaceae</taxon>
        <taxon>Pleomassaria</taxon>
    </lineage>
</organism>
<feature type="signal peptide" evidence="3">
    <location>
        <begin position="1"/>
        <end position="23"/>
    </location>
</feature>
<sequence>MLSLLCVALCATTVSLLLPLASSEFTEPSSQNGDFAHKYFVGDTIHVAWKAGWSWGVPSTAQPATVDLFVQCFDNSLEDPYWKMLKANISTSEAGNFDWNVDVEESFVHRSPQYRFRLIKHTDPTTYTLSNPRLPSRGFYLYPVSTTSSSSSAISSTATSSPSAEAKSNKNIGVIAGAAVAGLAGLGFLCGIALLVLRRIKLKRKDEAEANVPQDWRHEAELGSKGSHGFVELNRFAPAEPDNRKQAQGTTTELQALAPRRWH</sequence>
<keyword evidence="2" id="KW-0812">Transmembrane</keyword>
<evidence type="ECO:0000256" key="3">
    <source>
        <dbReference type="SAM" id="SignalP"/>
    </source>
</evidence>
<reference evidence="4" key="1">
    <citation type="journal article" date="2020" name="Stud. Mycol.">
        <title>101 Dothideomycetes genomes: a test case for predicting lifestyles and emergence of pathogens.</title>
        <authorList>
            <person name="Haridas S."/>
            <person name="Albert R."/>
            <person name="Binder M."/>
            <person name="Bloem J."/>
            <person name="Labutti K."/>
            <person name="Salamov A."/>
            <person name="Andreopoulos B."/>
            <person name="Baker S."/>
            <person name="Barry K."/>
            <person name="Bills G."/>
            <person name="Bluhm B."/>
            <person name="Cannon C."/>
            <person name="Castanera R."/>
            <person name="Culley D."/>
            <person name="Daum C."/>
            <person name="Ezra D."/>
            <person name="Gonzalez J."/>
            <person name="Henrissat B."/>
            <person name="Kuo A."/>
            <person name="Liang C."/>
            <person name="Lipzen A."/>
            <person name="Lutzoni F."/>
            <person name="Magnuson J."/>
            <person name="Mondo S."/>
            <person name="Nolan M."/>
            <person name="Ohm R."/>
            <person name="Pangilinan J."/>
            <person name="Park H.-J."/>
            <person name="Ramirez L."/>
            <person name="Alfaro M."/>
            <person name="Sun H."/>
            <person name="Tritt A."/>
            <person name="Yoshinaga Y."/>
            <person name="Zwiers L.-H."/>
            <person name="Turgeon B."/>
            <person name="Goodwin S."/>
            <person name="Spatafora J."/>
            <person name="Crous P."/>
            <person name="Grigoriev I."/>
        </authorList>
    </citation>
    <scope>NUCLEOTIDE SEQUENCE</scope>
    <source>
        <strain evidence="4">CBS 279.74</strain>
    </source>
</reference>
<feature type="region of interest" description="Disordered" evidence="1">
    <location>
        <begin position="146"/>
        <end position="167"/>
    </location>
</feature>
<gene>
    <name evidence="4" type="ORF">K504DRAFT_494911</name>
</gene>
<dbReference type="EMBL" id="MU005783">
    <property type="protein sequence ID" value="KAF2704136.1"/>
    <property type="molecule type" value="Genomic_DNA"/>
</dbReference>
<evidence type="ECO:0000313" key="4">
    <source>
        <dbReference type="EMBL" id="KAF2704136.1"/>
    </source>
</evidence>